<dbReference type="InterPro" id="IPR013249">
    <property type="entry name" value="RNA_pol_sigma70_r4_t2"/>
</dbReference>
<dbReference type="PANTHER" id="PTHR43133">
    <property type="entry name" value="RNA POLYMERASE ECF-TYPE SIGMA FACTO"/>
    <property type="match status" value="1"/>
</dbReference>
<evidence type="ECO:0000256" key="3">
    <source>
        <dbReference type="ARBA" id="ARBA00023082"/>
    </source>
</evidence>
<dbReference type="PANTHER" id="PTHR43133:SF46">
    <property type="entry name" value="RNA POLYMERASE SIGMA-70 FACTOR ECF SUBFAMILY"/>
    <property type="match status" value="1"/>
</dbReference>
<evidence type="ECO:0000259" key="5">
    <source>
        <dbReference type="Pfam" id="PF04542"/>
    </source>
</evidence>
<dbReference type="Pfam" id="PF08281">
    <property type="entry name" value="Sigma70_r4_2"/>
    <property type="match status" value="1"/>
</dbReference>
<name>A0ABT8LBS9_9BACT</name>
<dbReference type="Gene3D" id="1.10.1740.10">
    <property type="match status" value="1"/>
</dbReference>
<dbReference type="EMBL" id="JAUJEB010000004">
    <property type="protein sequence ID" value="MDN5213816.1"/>
    <property type="molecule type" value="Genomic_DNA"/>
</dbReference>
<dbReference type="Gene3D" id="1.10.10.10">
    <property type="entry name" value="Winged helix-like DNA-binding domain superfamily/Winged helix DNA-binding domain"/>
    <property type="match status" value="1"/>
</dbReference>
<evidence type="ECO:0000313" key="8">
    <source>
        <dbReference type="Proteomes" id="UP001172083"/>
    </source>
</evidence>
<evidence type="ECO:0000256" key="2">
    <source>
        <dbReference type="ARBA" id="ARBA00023015"/>
    </source>
</evidence>
<comment type="caution">
    <text evidence="7">The sequence shown here is derived from an EMBL/GenBank/DDBJ whole genome shotgun (WGS) entry which is preliminary data.</text>
</comment>
<reference evidence="7" key="1">
    <citation type="submission" date="2023-06" db="EMBL/GenBank/DDBJ databases">
        <title>Genomic of Agaribacillus aureum.</title>
        <authorList>
            <person name="Wang G."/>
        </authorList>
    </citation>
    <scope>NUCLEOTIDE SEQUENCE</scope>
    <source>
        <strain evidence="7">BMA12</strain>
    </source>
</reference>
<dbReference type="SUPFAM" id="SSF88659">
    <property type="entry name" value="Sigma3 and sigma4 domains of RNA polymerase sigma factors"/>
    <property type="match status" value="1"/>
</dbReference>
<dbReference type="InterPro" id="IPR039425">
    <property type="entry name" value="RNA_pol_sigma-70-like"/>
</dbReference>
<keyword evidence="2" id="KW-0805">Transcription regulation</keyword>
<accession>A0ABT8LBS9</accession>
<dbReference type="SUPFAM" id="SSF88946">
    <property type="entry name" value="Sigma2 domain of RNA polymerase sigma factors"/>
    <property type="match status" value="1"/>
</dbReference>
<dbReference type="NCBIfam" id="TIGR02937">
    <property type="entry name" value="sigma70-ECF"/>
    <property type="match status" value="1"/>
</dbReference>
<comment type="similarity">
    <text evidence="1">Belongs to the sigma-70 factor family. ECF subfamily.</text>
</comment>
<keyword evidence="8" id="KW-1185">Reference proteome</keyword>
<dbReference type="CDD" id="cd06171">
    <property type="entry name" value="Sigma70_r4"/>
    <property type="match status" value="1"/>
</dbReference>
<evidence type="ECO:0000259" key="6">
    <source>
        <dbReference type="Pfam" id="PF08281"/>
    </source>
</evidence>
<evidence type="ECO:0000256" key="1">
    <source>
        <dbReference type="ARBA" id="ARBA00010641"/>
    </source>
</evidence>
<evidence type="ECO:0000256" key="4">
    <source>
        <dbReference type="ARBA" id="ARBA00023163"/>
    </source>
</evidence>
<organism evidence="7 8">
    <name type="scientific">Agaribacillus aureus</name>
    <dbReference type="NCBI Taxonomy" id="3051825"/>
    <lineage>
        <taxon>Bacteria</taxon>
        <taxon>Pseudomonadati</taxon>
        <taxon>Bacteroidota</taxon>
        <taxon>Cytophagia</taxon>
        <taxon>Cytophagales</taxon>
        <taxon>Splendidivirgaceae</taxon>
        <taxon>Agaribacillus</taxon>
    </lineage>
</organism>
<gene>
    <name evidence="7" type="ORF">QQ020_17210</name>
</gene>
<dbReference type="InterPro" id="IPR007627">
    <property type="entry name" value="RNA_pol_sigma70_r2"/>
</dbReference>
<sequence>MSTQYLENKTPLVIEQLIQDCIAGDNRAQKALYERYADKMFRVCYRYVKNEHDAEDLLVSGFLKVFNHLQNIEFRGERSLEAWIKRIMINESLMFLRRNNNFRNVDTSLVVNVGENATITNDLAAEEIYALILQLPIGYRTVFNLYVIEGFSHKEIAEKLDISENTSKSQLSKGRALLRKILEKNGIHYEI</sequence>
<feature type="domain" description="RNA polymerase sigma-70 region 2" evidence="5">
    <location>
        <begin position="32"/>
        <end position="100"/>
    </location>
</feature>
<dbReference type="Pfam" id="PF04542">
    <property type="entry name" value="Sigma70_r2"/>
    <property type="match status" value="1"/>
</dbReference>
<dbReference type="RefSeq" id="WP_346759157.1">
    <property type="nucleotide sequence ID" value="NZ_JAUJEB010000004.1"/>
</dbReference>
<dbReference type="InterPro" id="IPR036388">
    <property type="entry name" value="WH-like_DNA-bd_sf"/>
</dbReference>
<protein>
    <submittedName>
        <fullName evidence="7">RNA polymerase sigma factor</fullName>
    </submittedName>
</protein>
<keyword evidence="4" id="KW-0804">Transcription</keyword>
<dbReference type="InterPro" id="IPR013324">
    <property type="entry name" value="RNA_pol_sigma_r3/r4-like"/>
</dbReference>
<feature type="domain" description="RNA polymerase sigma factor 70 region 4 type 2" evidence="6">
    <location>
        <begin position="126"/>
        <end position="178"/>
    </location>
</feature>
<keyword evidence="3" id="KW-0731">Sigma factor</keyword>
<evidence type="ECO:0000313" key="7">
    <source>
        <dbReference type="EMBL" id="MDN5213816.1"/>
    </source>
</evidence>
<proteinExistence type="inferred from homology"/>
<dbReference type="Proteomes" id="UP001172083">
    <property type="component" value="Unassembled WGS sequence"/>
</dbReference>
<dbReference type="InterPro" id="IPR013325">
    <property type="entry name" value="RNA_pol_sigma_r2"/>
</dbReference>
<dbReference type="InterPro" id="IPR014284">
    <property type="entry name" value="RNA_pol_sigma-70_dom"/>
</dbReference>